<protein>
    <submittedName>
        <fullName evidence="1">Uncharacterized protein</fullName>
    </submittedName>
</protein>
<proteinExistence type="predicted"/>
<dbReference type="AlphaFoldDB" id="A0AA45ZIE7"/>
<accession>A0AA45ZIE7</accession>
<dbReference type="EMBL" id="FLLR01000195">
    <property type="protein sequence ID" value="SBO15086.1"/>
    <property type="molecule type" value="Genomic_DNA"/>
</dbReference>
<reference evidence="2" key="1">
    <citation type="submission" date="2016-03" db="EMBL/GenBank/DDBJ databases">
        <authorList>
            <person name="Loux Valentin"/>
        </authorList>
    </citation>
    <scope>NUCLEOTIDE SEQUENCE [LARGE SCALE GENOMIC DNA]</scope>
    <source>
        <strain evidence="2">C1</strain>
    </source>
</reference>
<gene>
    <name evidence="1" type="ORF">ANAPC1_01464</name>
</gene>
<evidence type="ECO:0000313" key="1">
    <source>
        <dbReference type="EMBL" id="SBO15086.1"/>
    </source>
</evidence>
<comment type="caution">
    <text evidence="1">The sequence shown here is derived from an EMBL/GenBank/DDBJ whole genome shotgun (WGS) entry which is preliminary data.</text>
</comment>
<dbReference type="Proteomes" id="UP000078419">
    <property type="component" value="Unassembled WGS sequence"/>
</dbReference>
<evidence type="ECO:0000313" key="2">
    <source>
        <dbReference type="Proteomes" id="UP000078419"/>
    </source>
</evidence>
<name>A0AA45ZIE7_ANAPH</name>
<organism evidence="1 2">
    <name type="scientific">Anaplasma phagocytophilum</name>
    <name type="common">Ehrlichia phagocytophila</name>
    <dbReference type="NCBI Taxonomy" id="948"/>
    <lineage>
        <taxon>Bacteria</taxon>
        <taxon>Pseudomonadati</taxon>
        <taxon>Pseudomonadota</taxon>
        <taxon>Alphaproteobacteria</taxon>
        <taxon>Rickettsiales</taxon>
        <taxon>Anaplasmataceae</taxon>
        <taxon>Anaplasma</taxon>
        <taxon>phagocytophilum group</taxon>
    </lineage>
</organism>
<sequence length="38" mass="3966">MMKISWSLCPGAGNILSTVMGVMGREVVAASQREQGLG</sequence>